<evidence type="ECO:0000313" key="10">
    <source>
        <dbReference type="EMBL" id="MPL70876.1"/>
    </source>
</evidence>
<sequence>MNDSMKNLCEFIDASPTPYHAVENLAAFFTARGAQELKEGDVWRLEPGVVYFVRRDGTALIAFRPGFHSMGLSGYLLAGAHTDSPCLKLRQGADLRDRSMLRLAVEPYGSAILAGWLDRPLGLAGQIVVRDREEYKTYLYTSNSALGVIPGLAIHLDRELNKGMELKAHTHLPVFVDILAAEASAKESERWLASKLADELGLREENILSMDLSFYDPQKAVVFGGGTNDLAGAGAAAGTVGPDSETAADNSLSKNPRRPKEGELINSPRLDNLAGCRAVGFAFCAAAPGLATQVACFMDAEEIGSRSPGGADSSFLRDVLARINLGLKGQAEDFYRAGARSLCVSVDAAQAWNPAYADKYDGRFSPRLHGGPALKLNASRRYATDCVTEALFGHLCEAAQVPWQKYMARADSQPGTTIGPITAARLGLRCMDIGHPMLSMHAARETIDFSDHRALCSLLKGFYQLDTESLKLP</sequence>
<dbReference type="GO" id="GO:0008237">
    <property type="term" value="F:metallopeptidase activity"/>
    <property type="evidence" value="ECO:0007669"/>
    <property type="project" value="UniProtKB-KW"/>
</dbReference>
<dbReference type="InterPro" id="IPR023358">
    <property type="entry name" value="Peptidase_M18_dom2"/>
</dbReference>
<dbReference type="GO" id="GO:0004177">
    <property type="term" value="F:aminopeptidase activity"/>
    <property type="evidence" value="ECO:0007669"/>
    <property type="project" value="UniProtKB-KW"/>
</dbReference>
<keyword evidence="5" id="KW-0479">Metal-binding</keyword>
<name>A0A644TV60_9ZZZZ</name>
<evidence type="ECO:0000256" key="3">
    <source>
        <dbReference type="ARBA" id="ARBA00022438"/>
    </source>
</evidence>
<evidence type="ECO:0000256" key="4">
    <source>
        <dbReference type="ARBA" id="ARBA00022670"/>
    </source>
</evidence>
<dbReference type="AlphaFoldDB" id="A0A644TV60"/>
<dbReference type="PRINTS" id="PR00932">
    <property type="entry name" value="AMINO1PTASE"/>
</dbReference>
<keyword evidence="6 10" id="KW-0378">Hydrolase</keyword>
<dbReference type="GO" id="GO:0008270">
    <property type="term" value="F:zinc ion binding"/>
    <property type="evidence" value="ECO:0007669"/>
    <property type="project" value="InterPro"/>
</dbReference>
<dbReference type="Pfam" id="PF02127">
    <property type="entry name" value="Peptidase_M18"/>
    <property type="match status" value="2"/>
</dbReference>
<dbReference type="PANTHER" id="PTHR28570">
    <property type="entry name" value="ASPARTYL AMINOPEPTIDASE"/>
    <property type="match status" value="1"/>
</dbReference>
<gene>
    <name evidence="10" type="primary">apeB_1</name>
    <name evidence="10" type="ORF">SDC9_16638</name>
</gene>
<comment type="similarity">
    <text evidence="2">Belongs to the peptidase M18 family.</text>
</comment>
<keyword evidence="4" id="KW-0645">Protease</keyword>
<organism evidence="10">
    <name type="scientific">bioreactor metagenome</name>
    <dbReference type="NCBI Taxonomy" id="1076179"/>
    <lineage>
        <taxon>unclassified sequences</taxon>
        <taxon>metagenomes</taxon>
        <taxon>ecological metagenomes</taxon>
    </lineage>
</organism>
<feature type="region of interest" description="Disordered" evidence="9">
    <location>
        <begin position="234"/>
        <end position="264"/>
    </location>
</feature>
<dbReference type="EC" id="3.4.11.-" evidence="10"/>
<evidence type="ECO:0000256" key="8">
    <source>
        <dbReference type="ARBA" id="ARBA00023049"/>
    </source>
</evidence>
<evidence type="ECO:0000256" key="2">
    <source>
        <dbReference type="ARBA" id="ARBA00008290"/>
    </source>
</evidence>
<keyword evidence="7" id="KW-0862">Zinc</keyword>
<reference evidence="10" key="1">
    <citation type="submission" date="2019-08" db="EMBL/GenBank/DDBJ databases">
        <authorList>
            <person name="Kucharzyk K."/>
            <person name="Murdoch R.W."/>
            <person name="Higgins S."/>
            <person name="Loffler F."/>
        </authorList>
    </citation>
    <scope>NUCLEOTIDE SEQUENCE</scope>
</reference>
<evidence type="ECO:0000256" key="5">
    <source>
        <dbReference type="ARBA" id="ARBA00022723"/>
    </source>
</evidence>
<dbReference type="PANTHER" id="PTHR28570:SF3">
    <property type="entry name" value="ASPARTYL AMINOPEPTIDASE"/>
    <property type="match status" value="1"/>
</dbReference>
<evidence type="ECO:0000256" key="9">
    <source>
        <dbReference type="SAM" id="MobiDB-lite"/>
    </source>
</evidence>
<dbReference type="InterPro" id="IPR001948">
    <property type="entry name" value="Peptidase_M18"/>
</dbReference>
<accession>A0A644TV60</accession>
<dbReference type="EMBL" id="VSSQ01000055">
    <property type="protein sequence ID" value="MPL70876.1"/>
    <property type="molecule type" value="Genomic_DNA"/>
</dbReference>
<dbReference type="Gene3D" id="2.30.250.10">
    <property type="entry name" value="Aminopeptidase i, Domain 2"/>
    <property type="match status" value="1"/>
</dbReference>
<dbReference type="GO" id="GO:0006508">
    <property type="term" value="P:proteolysis"/>
    <property type="evidence" value="ECO:0007669"/>
    <property type="project" value="UniProtKB-KW"/>
</dbReference>
<proteinExistence type="inferred from homology"/>
<comment type="cofactor">
    <cofactor evidence="1">
        <name>Zn(2+)</name>
        <dbReference type="ChEBI" id="CHEBI:29105"/>
    </cofactor>
</comment>
<keyword evidence="3 10" id="KW-0031">Aminopeptidase</keyword>
<dbReference type="GO" id="GO:0005737">
    <property type="term" value="C:cytoplasm"/>
    <property type="evidence" value="ECO:0007669"/>
    <property type="project" value="UniProtKB-ARBA"/>
</dbReference>
<protein>
    <submittedName>
        <fullName evidence="10">Putative M18 family aminopeptidase 2</fullName>
        <ecNumber evidence="10">3.4.11.-</ecNumber>
    </submittedName>
</protein>
<evidence type="ECO:0000256" key="7">
    <source>
        <dbReference type="ARBA" id="ARBA00022833"/>
    </source>
</evidence>
<keyword evidence="8" id="KW-0482">Metalloprotease</keyword>
<dbReference type="Gene3D" id="3.40.630.10">
    <property type="entry name" value="Zn peptidases"/>
    <property type="match status" value="2"/>
</dbReference>
<evidence type="ECO:0000256" key="1">
    <source>
        <dbReference type="ARBA" id="ARBA00001947"/>
    </source>
</evidence>
<dbReference type="SUPFAM" id="SSF101821">
    <property type="entry name" value="Aminopeptidase/glucanase lid domain"/>
    <property type="match status" value="1"/>
</dbReference>
<dbReference type="SUPFAM" id="SSF53187">
    <property type="entry name" value="Zn-dependent exopeptidases"/>
    <property type="match status" value="1"/>
</dbReference>
<evidence type="ECO:0000256" key="6">
    <source>
        <dbReference type="ARBA" id="ARBA00022801"/>
    </source>
</evidence>
<comment type="caution">
    <text evidence="10">The sequence shown here is derived from an EMBL/GenBank/DDBJ whole genome shotgun (WGS) entry which is preliminary data.</text>
</comment>